<dbReference type="HAMAP" id="MF_01227">
    <property type="entry name" value="PyrG"/>
    <property type="match status" value="1"/>
</dbReference>
<proteinExistence type="inferred from homology"/>
<dbReference type="EC" id="6.3.4.2" evidence="11"/>
<evidence type="ECO:0000256" key="1">
    <source>
        <dbReference type="ARBA" id="ARBA00005171"/>
    </source>
</evidence>
<dbReference type="GO" id="GO:0097268">
    <property type="term" value="C:cytoophidium"/>
    <property type="evidence" value="ECO:0007669"/>
    <property type="project" value="UniProtKB-ARBA"/>
</dbReference>
<feature type="binding site" evidence="11">
    <location>
        <position position="13"/>
    </location>
    <ligand>
        <name>UTP</name>
        <dbReference type="ChEBI" id="CHEBI:46398"/>
    </ligand>
</feature>
<evidence type="ECO:0000256" key="12">
    <source>
        <dbReference type="SAM" id="MobiDB-lite"/>
    </source>
</evidence>
<evidence type="ECO:0000256" key="2">
    <source>
        <dbReference type="ARBA" id="ARBA00007533"/>
    </source>
</evidence>
<feature type="binding site" evidence="11">
    <location>
        <position position="232"/>
    </location>
    <ligand>
        <name>UTP</name>
        <dbReference type="ChEBI" id="CHEBI:46398"/>
    </ligand>
</feature>
<comment type="caution">
    <text evidence="11">Lacks conserved residue(s) required for the propagation of feature annotation.</text>
</comment>
<dbReference type="GO" id="GO:0003883">
    <property type="term" value="F:CTP synthase activity"/>
    <property type="evidence" value="ECO:0007669"/>
    <property type="project" value="UniProtKB-UniRule"/>
</dbReference>
<feature type="binding site" evidence="11">
    <location>
        <position position="414"/>
    </location>
    <ligand>
        <name>L-glutamine</name>
        <dbReference type="ChEBI" id="CHEBI:58359"/>
    </ligand>
</feature>
<evidence type="ECO:0000259" key="14">
    <source>
        <dbReference type="Pfam" id="PF06418"/>
    </source>
</evidence>
<feature type="binding site" evidence="11">
    <location>
        <begin position="196"/>
        <end position="201"/>
    </location>
    <ligand>
        <name>CTP</name>
        <dbReference type="ChEBI" id="CHEBI:37563"/>
        <note>allosteric inhibitor</note>
    </ligand>
</feature>
<comment type="catalytic activity">
    <reaction evidence="10 11">
        <text>UTP + L-glutamine + ATP + H2O = CTP + L-glutamate + ADP + phosphate + 2 H(+)</text>
        <dbReference type="Rhea" id="RHEA:26426"/>
        <dbReference type="ChEBI" id="CHEBI:15377"/>
        <dbReference type="ChEBI" id="CHEBI:15378"/>
        <dbReference type="ChEBI" id="CHEBI:29985"/>
        <dbReference type="ChEBI" id="CHEBI:30616"/>
        <dbReference type="ChEBI" id="CHEBI:37563"/>
        <dbReference type="ChEBI" id="CHEBI:43474"/>
        <dbReference type="ChEBI" id="CHEBI:46398"/>
        <dbReference type="ChEBI" id="CHEBI:58359"/>
        <dbReference type="ChEBI" id="CHEBI:456216"/>
        <dbReference type="EC" id="6.3.4.2"/>
    </reaction>
</comment>
<evidence type="ECO:0000256" key="7">
    <source>
        <dbReference type="ARBA" id="ARBA00022842"/>
    </source>
</evidence>
<evidence type="ECO:0000256" key="6">
    <source>
        <dbReference type="ARBA" id="ARBA00022840"/>
    </source>
</evidence>
<accession>A0A518DHX2</accession>
<dbReference type="NCBIfam" id="TIGR00337">
    <property type="entry name" value="PyrG"/>
    <property type="match status" value="1"/>
</dbReference>
<dbReference type="RefSeq" id="WP_145290602.1">
    <property type="nucleotide sequence ID" value="NZ_CP036291.1"/>
</dbReference>
<dbReference type="Proteomes" id="UP000317429">
    <property type="component" value="Chromosome"/>
</dbReference>
<feature type="binding site" evidence="11">
    <location>
        <position position="363"/>
    </location>
    <ligand>
        <name>L-glutamine</name>
        <dbReference type="ChEBI" id="CHEBI:58359"/>
    </ligand>
</feature>
<dbReference type="FunFam" id="3.40.50.300:FF:000009">
    <property type="entry name" value="CTP synthase"/>
    <property type="match status" value="1"/>
</dbReference>
<comment type="subunit">
    <text evidence="11">Homotetramer.</text>
</comment>
<dbReference type="GO" id="GO:0044210">
    <property type="term" value="P:'de novo' CTP biosynthetic process"/>
    <property type="evidence" value="ECO:0007669"/>
    <property type="project" value="UniProtKB-UniRule"/>
</dbReference>
<keyword evidence="7 11" id="KW-0460">Magnesium</keyword>
<comment type="catalytic activity">
    <reaction evidence="11">
        <text>L-glutamine + H2O = L-glutamate + NH4(+)</text>
        <dbReference type="Rhea" id="RHEA:15889"/>
        <dbReference type="ChEBI" id="CHEBI:15377"/>
        <dbReference type="ChEBI" id="CHEBI:28938"/>
        <dbReference type="ChEBI" id="CHEBI:29985"/>
        <dbReference type="ChEBI" id="CHEBI:58359"/>
    </reaction>
</comment>
<feature type="domain" description="CTP synthase N-terminal" evidence="14">
    <location>
        <begin position="3"/>
        <end position="276"/>
    </location>
</feature>
<dbReference type="InterPro" id="IPR029062">
    <property type="entry name" value="Class_I_gatase-like"/>
</dbReference>
<dbReference type="SUPFAM" id="SSF52317">
    <property type="entry name" value="Class I glutamine amidotransferase-like"/>
    <property type="match status" value="1"/>
</dbReference>
<comment type="activity regulation">
    <text evidence="11">Allosterically activated by GTP, when glutamine is the substrate; GTP has no effect on the reaction when ammonia is the substrate. The allosteric effector GTP functions by stabilizing the protein conformation that binds the tetrahedral intermediate(s) formed during glutamine hydrolysis. Inhibited by the product CTP, via allosteric rather than competitive inhibition.</text>
</comment>
<protein>
    <recommendedName>
        <fullName evidence="11">CTP synthase</fullName>
        <ecNumber evidence="11">6.3.4.2</ecNumber>
    </recommendedName>
    <alternativeName>
        <fullName evidence="11">Cytidine 5'-triphosphate synthase</fullName>
    </alternativeName>
    <alternativeName>
        <fullName evidence="11">Cytidine triphosphate synthetase</fullName>
        <shortName evidence="11">CTP synthetase</shortName>
        <shortName evidence="11">CTPS</shortName>
    </alternativeName>
    <alternativeName>
        <fullName evidence="11">UTP--ammonia ligase</fullName>
    </alternativeName>
</protein>
<feature type="binding site" evidence="11">
    <location>
        <position position="71"/>
    </location>
    <ligand>
        <name>ATP</name>
        <dbReference type="ChEBI" id="CHEBI:30616"/>
    </ligand>
</feature>
<dbReference type="UniPathway" id="UPA00159">
    <property type="reaction ID" value="UER00277"/>
</dbReference>
<feature type="binding site" evidence="11">
    <location>
        <position position="54"/>
    </location>
    <ligand>
        <name>L-glutamine</name>
        <dbReference type="ChEBI" id="CHEBI:58359"/>
    </ligand>
</feature>
<dbReference type="OrthoDB" id="9801107at2"/>
<feature type="region of interest" description="Amidoligase domain" evidence="11">
    <location>
        <begin position="1"/>
        <end position="276"/>
    </location>
</feature>
<keyword evidence="8 11" id="KW-0315">Glutamine amidotransferase</keyword>
<dbReference type="GO" id="GO:0005829">
    <property type="term" value="C:cytosol"/>
    <property type="evidence" value="ECO:0007669"/>
    <property type="project" value="TreeGrafter"/>
</dbReference>
<dbReference type="PANTHER" id="PTHR11550">
    <property type="entry name" value="CTP SYNTHASE"/>
    <property type="match status" value="1"/>
</dbReference>
<sequence>MAKHIFVTGGVVSSLGKGLTSASVAMLLEKRGLSVRMQKLDPYLNIDPGTMSPYQHGEVYVLDDGSETDLDLGHYERFTSAPLTRNSNYTTGQIYLRVINKERRGEFLGKTVQVIPHVTNEIKSVIAKMADERDPNDPHGKPVDVVITEIGGTVGDIESLPFLEAIRQFPIDVGKENCLFMHLTLVPYLKAARELKTKPTQHSVGQLRQIGIAPDVLICRTEQPISREDREKIALFCNVHVDSVIEERDKDFSIYEVPLSLVSNKLDKLICDKLGLVTPEPNVDDWRELLQRLRHPNHEISIAVVGKYAEHRDAYKSIYEALDHAGISHRAQIRIGQIRSEEVETEGPERLLAGYDGVLVPGGFGERGIEGKVQAIRFCRERGVPFFGVCLGMQCAVVEFARNVAGLADAHSSEFDKNTPHPVICLLDEQRAVTNMGGTMRLGAQPAKLEPGSLAAQCYGRSEINERHRHRYEFNNQYRQQFAAHGLRFSGLSPDGALVESVELPAHPWFLAVQFHPEFKSKPTASHPLFAGFVGAAVQHRLRRSERPSDPDAAGAQPKTEEAHT</sequence>
<evidence type="ECO:0000256" key="9">
    <source>
        <dbReference type="ARBA" id="ARBA00022975"/>
    </source>
</evidence>
<evidence type="ECO:0000256" key="3">
    <source>
        <dbReference type="ARBA" id="ARBA00022598"/>
    </source>
</evidence>
<dbReference type="AlphaFoldDB" id="A0A518DHX2"/>
<name>A0A518DHX2_9BACT</name>
<dbReference type="GO" id="GO:0046872">
    <property type="term" value="F:metal ion binding"/>
    <property type="evidence" value="ECO:0007669"/>
    <property type="project" value="UniProtKB-KW"/>
</dbReference>
<evidence type="ECO:0000256" key="11">
    <source>
        <dbReference type="HAMAP-Rule" id="MF_01227"/>
    </source>
</evidence>
<feature type="binding site" evidence="11">
    <location>
        <begin position="156"/>
        <end position="158"/>
    </location>
    <ligand>
        <name>CTP</name>
        <dbReference type="ChEBI" id="CHEBI:37563"/>
        <note>allosteric inhibitor</note>
    </ligand>
</feature>
<dbReference type="GO" id="GO:0042802">
    <property type="term" value="F:identical protein binding"/>
    <property type="evidence" value="ECO:0007669"/>
    <property type="project" value="TreeGrafter"/>
</dbReference>
<dbReference type="Gene3D" id="3.40.50.880">
    <property type="match status" value="1"/>
</dbReference>
<feature type="active site" evidence="11">
    <location>
        <position position="518"/>
    </location>
</feature>
<organism evidence="15 16">
    <name type="scientific">Pirellulimonas nuda</name>
    <dbReference type="NCBI Taxonomy" id="2528009"/>
    <lineage>
        <taxon>Bacteria</taxon>
        <taxon>Pseudomonadati</taxon>
        <taxon>Planctomycetota</taxon>
        <taxon>Planctomycetia</taxon>
        <taxon>Pirellulales</taxon>
        <taxon>Lacipirellulaceae</taxon>
        <taxon>Pirellulimonas</taxon>
    </lineage>
</organism>
<comment type="function">
    <text evidence="11">Catalyzes the ATP-dependent amination of UTP to CTP with either L-glutamine or ammonia as the source of nitrogen. Regulates intracellular CTP levels through interactions with the four ribonucleotide triphosphates.</text>
</comment>
<evidence type="ECO:0000313" key="15">
    <source>
        <dbReference type="EMBL" id="QDU91002.1"/>
    </source>
</evidence>
<feature type="active site" evidence="11">
    <location>
        <position position="516"/>
    </location>
</feature>
<feature type="region of interest" description="Disordered" evidence="12">
    <location>
        <begin position="541"/>
        <end position="565"/>
    </location>
</feature>
<feature type="binding site" evidence="11">
    <location>
        <position position="149"/>
    </location>
    <ligand>
        <name>Mg(2+)</name>
        <dbReference type="ChEBI" id="CHEBI:18420"/>
    </ligand>
</feature>
<evidence type="ECO:0000256" key="4">
    <source>
        <dbReference type="ARBA" id="ARBA00022723"/>
    </source>
</evidence>
<dbReference type="Gene3D" id="3.40.50.300">
    <property type="entry name" value="P-loop containing nucleotide triphosphate hydrolases"/>
    <property type="match status" value="1"/>
</dbReference>
<dbReference type="KEGG" id="pnd:Pla175_44180"/>
<comment type="pathway">
    <text evidence="1 11">Pyrimidine metabolism; CTP biosynthesis via de novo pathway; CTP from UDP: step 2/2.</text>
</comment>
<dbReference type="GO" id="GO:0019856">
    <property type="term" value="P:pyrimidine nucleobase biosynthetic process"/>
    <property type="evidence" value="ECO:0007669"/>
    <property type="project" value="TreeGrafter"/>
</dbReference>
<dbReference type="InterPro" id="IPR004468">
    <property type="entry name" value="CTP_synthase"/>
</dbReference>
<evidence type="ECO:0000256" key="8">
    <source>
        <dbReference type="ARBA" id="ARBA00022962"/>
    </source>
</evidence>
<reference evidence="15 16" key="1">
    <citation type="submission" date="2019-02" db="EMBL/GenBank/DDBJ databases">
        <title>Deep-cultivation of Planctomycetes and their phenomic and genomic characterization uncovers novel biology.</title>
        <authorList>
            <person name="Wiegand S."/>
            <person name="Jogler M."/>
            <person name="Boedeker C."/>
            <person name="Pinto D."/>
            <person name="Vollmers J."/>
            <person name="Rivas-Marin E."/>
            <person name="Kohn T."/>
            <person name="Peeters S.H."/>
            <person name="Heuer A."/>
            <person name="Rast P."/>
            <person name="Oberbeckmann S."/>
            <person name="Bunk B."/>
            <person name="Jeske O."/>
            <person name="Meyerdierks A."/>
            <person name="Storesund J.E."/>
            <person name="Kallscheuer N."/>
            <person name="Luecker S."/>
            <person name="Lage O.M."/>
            <person name="Pohl T."/>
            <person name="Merkel B.J."/>
            <person name="Hornburger P."/>
            <person name="Mueller R.-W."/>
            <person name="Bruemmer F."/>
            <person name="Labrenz M."/>
            <person name="Spormann A.M."/>
            <person name="Op den Camp H."/>
            <person name="Overmann J."/>
            <person name="Amann R."/>
            <person name="Jetten M.S.M."/>
            <person name="Mascher T."/>
            <person name="Medema M.H."/>
            <person name="Devos D.P."/>
            <person name="Kaster A.-K."/>
            <person name="Ovreas L."/>
            <person name="Rohde M."/>
            <person name="Galperin M.Y."/>
            <person name="Jogler C."/>
        </authorList>
    </citation>
    <scope>NUCLEOTIDE SEQUENCE [LARGE SCALE GENOMIC DNA]</scope>
    <source>
        <strain evidence="15 16">Pla175</strain>
    </source>
</reference>
<comment type="similarity">
    <text evidence="2 11">Belongs to the CTP synthase family.</text>
</comment>
<dbReference type="PANTHER" id="PTHR11550:SF0">
    <property type="entry name" value="CTP SYNTHASE-RELATED"/>
    <property type="match status" value="1"/>
</dbReference>
<dbReference type="GO" id="GO:0005524">
    <property type="term" value="F:ATP binding"/>
    <property type="evidence" value="ECO:0007669"/>
    <property type="project" value="UniProtKB-KW"/>
</dbReference>
<feature type="domain" description="Glutamine amidotransferase" evidence="13">
    <location>
        <begin position="313"/>
        <end position="534"/>
    </location>
</feature>
<dbReference type="FunFam" id="3.40.50.880:FF:000002">
    <property type="entry name" value="CTP synthase"/>
    <property type="match status" value="1"/>
</dbReference>
<dbReference type="NCBIfam" id="NF003792">
    <property type="entry name" value="PRK05380.1"/>
    <property type="match status" value="1"/>
</dbReference>
<feature type="binding site" evidence="11">
    <location>
        <begin position="391"/>
        <end position="394"/>
    </location>
    <ligand>
        <name>L-glutamine</name>
        <dbReference type="ChEBI" id="CHEBI:58359"/>
    </ligand>
</feature>
<keyword evidence="16" id="KW-1185">Reference proteome</keyword>
<feature type="binding site" evidence="11">
    <location>
        <begin position="196"/>
        <end position="201"/>
    </location>
    <ligand>
        <name>UTP</name>
        <dbReference type="ChEBI" id="CHEBI:46398"/>
    </ligand>
</feature>
<evidence type="ECO:0000256" key="5">
    <source>
        <dbReference type="ARBA" id="ARBA00022741"/>
    </source>
</evidence>
<dbReference type="InterPro" id="IPR017926">
    <property type="entry name" value="GATASE"/>
</dbReference>
<dbReference type="InterPro" id="IPR033828">
    <property type="entry name" value="GATase1_CTP_Synthase"/>
</dbReference>
<evidence type="ECO:0000313" key="16">
    <source>
        <dbReference type="Proteomes" id="UP000317429"/>
    </source>
</evidence>
<keyword evidence="6 11" id="KW-0067">ATP-binding</keyword>
<dbReference type="Pfam" id="PF00117">
    <property type="entry name" value="GATase"/>
    <property type="match status" value="1"/>
</dbReference>
<keyword evidence="5 11" id="KW-0547">Nucleotide-binding</keyword>
<dbReference type="EMBL" id="CP036291">
    <property type="protein sequence ID" value="QDU91002.1"/>
    <property type="molecule type" value="Genomic_DNA"/>
</dbReference>
<comment type="miscellaneous">
    <text evidence="11">CTPSs have evolved a hybrid strategy for distinguishing between UTP and CTP. The overlapping regions of the product feedback inhibitory and substrate sites recognize a common feature in both compounds, the triphosphate moiety. To differentiate isosteric substrate and product pyrimidine rings, an additional pocket far from the expected kinase/ligase catalytic site, specifically recognizes the cytosine and ribose portions of the product inhibitor.</text>
</comment>
<dbReference type="Pfam" id="PF06418">
    <property type="entry name" value="CTP_synth_N"/>
    <property type="match status" value="1"/>
</dbReference>
<feature type="binding site" evidence="11">
    <location>
        <position position="471"/>
    </location>
    <ligand>
        <name>L-glutamine</name>
        <dbReference type="ChEBI" id="CHEBI:58359"/>
    </ligand>
</feature>
<dbReference type="GO" id="GO:0004359">
    <property type="term" value="F:glutaminase activity"/>
    <property type="evidence" value="ECO:0007669"/>
    <property type="project" value="RHEA"/>
</dbReference>
<dbReference type="CDD" id="cd01746">
    <property type="entry name" value="GATase1_CTP_Synthase"/>
    <property type="match status" value="1"/>
</dbReference>
<dbReference type="SUPFAM" id="SSF52540">
    <property type="entry name" value="P-loop containing nucleoside triphosphate hydrolases"/>
    <property type="match status" value="1"/>
</dbReference>
<dbReference type="InterPro" id="IPR017456">
    <property type="entry name" value="CTP_synthase_N"/>
</dbReference>
<feature type="active site" description="Nucleophile; for glutamine hydrolysis" evidence="11">
    <location>
        <position position="390"/>
    </location>
</feature>
<evidence type="ECO:0000259" key="13">
    <source>
        <dbReference type="Pfam" id="PF00117"/>
    </source>
</evidence>
<dbReference type="PROSITE" id="PS51273">
    <property type="entry name" value="GATASE_TYPE_1"/>
    <property type="match status" value="1"/>
</dbReference>
<dbReference type="InterPro" id="IPR027417">
    <property type="entry name" value="P-loop_NTPase"/>
</dbReference>
<keyword evidence="4 11" id="KW-0479">Metal-binding</keyword>
<evidence type="ECO:0000256" key="10">
    <source>
        <dbReference type="ARBA" id="ARBA00047781"/>
    </source>
</evidence>
<feature type="binding site" evidence="11">
    <location>
        <position position="232"/>
    </location>
    <ligand>
        <name>CTP</name>
        <dbReference type="ChEBI" id="CHEBI:37563"/>
        <note>allosteric inhibitor</note>
    </ligand>
</feature>
<feature type="binding site" evidence="11">
    <location>
        <position position="71"/>
    </location>
    <ligand>
        <name>Mg(2+)</name>
        <dbReference type="ChEBI" id="CHEBI:18420"/>
    </ligand>
</feature>
<keyword evidence="3 11" id="KW-0436">Ligase</keyword>
<feature type="binding site" evidence="11">
    <location>
        <begin position="14"/>
        <end position="19"/>
    </location>
    <ligand>
        <name>ATP</name>
        <dbReference type="ChEBI" id="CHEBI:30616"/>
    </ligand>
</feature>
<gene>
    <name evidence="11 15" type="primary">pyrG</name>
    <name evidence="15" type="ORF">Pla175_44180</name>
</gene>
<feature type="binding site" evidence="11">
    <location>
        <position position="13"/>
    </location>
    <ligand>
        <name>CTP</name>
        <dbReference type="ChEBI" id="CHEBI:37563"/>
        <note>allosteric inhibitor</note>
    </ligand>
</feature>
<comment type="catalytic activity">
    <reaction evidence="11">
        <text>UTP + NH4(+) + ATP = CTP + ADP + phosphate + 2 H(+)</text>
        <dbReference type="Rhea" id="RHEA:16597"/>
        <dbReference type="ChEBI" id="CHEBI:15378"/>
        <dbReference type="ChEBI" id="CHEBI:28938"/>
        <dbReference type="ChEBI" id="CHEBI:30616"/>
        <dbReference type="ChEBI" id="CHEBI:37563"/>
        <dbReference type="ChEBI" id="CHEBI:43474"/>
        <dbReference type="ChEBI" id="CHEBI:46398"/>
        <dbReference type="ChEBI" id="CHEBI:456216"/>
    </reaction>
</comment>
<keyword evidence="9 11" id="KW-0665">Pyrimidine biosynthesis</keyword>
<dbReference type="CDD" id="cd03113">
    <property type="entry name" value="CTPS_N"/>
    <property type="match status" value="1"/>
</dbReference>